<gene>
    <name evidence="1" type="ORF">RCA23_c13030</name>
</gene>
<name>A0AAN0RII9_9RHOB</name>
<keyword evidence="2" id="KW-1185">Reference proteome</keyword>
<dbReference type="KEGG" id="ptp:RCA23_c13030"/>
<evidence type="ECO:0000313" key="1">
    <source>
        <dbReference type="EMBL" id="AII86849.1"/>
    </source>
</evidence>
<dbReference type="AlphaFoldDB" id="A0AAN0RII9"/>
<reference evidence="1 2" key="1">
    <citation type="journal article" date="2014" name="ISME J.">
        <title>Adaptation of an abundant Roseobacter RCA organism to pelagic systems revealed by genomic and transcriptomic analyses.</title>
        <authorList>
            <person name="Voget S."/>
            <person name="Wemheuer B."/>
            <person name="Brinkhoff T."/>
            <person name="Vollmers J."/>
            <person name="Dietrich S."/>
            <person name="Giebel H.A."/>
            <person name="Beardsley C."/>
            <person name="Sardemann C."/>
            <person name="Bakenhus I."/>
            <person name="Billerbeck S."/>
            <person name="Daniel R."/>
            <person name="Simon M."/>
        </authorList>
    </citation>
    <scope>NUCLEOTIDE SEQUENCE [LARGE SCALE GENOMIC DNA]</scope>
    <source>
        <strain evidence="1 2">RCA23</strain>
    </source>
</reference>
<accession>A0AAN0RII9</accession>
<dbReference type="Proteomes" id="UP000028680">
    <property type="component" value="Chromosome"/>
</dbReference>
<dbReference type="RefSeq" id="WP_169701361.1">
    <property type="nucleotide sequence ID" value="NZ_CP003984.1"/>
</dbReference>
<evidence type="ECO:0000313" key="2">
    <source>
        <dbReference type="Proteomes" id="UP000028680"/>
    </source>
</evidence>
<proteinExistence type="predicted"/>
<protein>
    <submittedName>
        <fullName evidence="1">Uncharacterized protein</fullName>
    </submittedName>
</protein>
<sequence>MTIHQEFLKFEAVLAHCETRVSDRSLSAAMDYGREMQFFDSTNRLSQSGHLVAEL</sequence>
<organism evidence="1 2">
    <name type="scientific">Planktomarina temperata RCA23</name>
    <dbReference type="NCBI Taxonomy" id="666509"/>
    <lineage>
        <taxon>Bacteria</taxon>
        <taxon>Pseudomonadati</taxon>
        <taxon>Pseudomonadota</taxon>
        <taxon>Alphaproteobacteria</taxon>
        <taxon>Rhodobacterales</taxon>
        <taxon>Paracoccaceae</taxon>
        <taxon>Planktomarina</taxon>
    </lineage>
</organism>
<dbReference type="EMBL" id="CP003984">
    <property type="protein sequence ID" value="AII86849.1"/>
    <property type="molecule type" value="Genomic_DNA"/>
</dbReference>